<comment type="caution">
    <text evidence="1">The sequence shown here is derived from an EMBL/GenBank/DDBJ whole genome shotgun (WGS) entry which is preliminary data.</text>
</comment>
<evidence type="ECO:0000313" key="2">
    <source>
        <dbReference type="Proteomes" id="UP000321436"/>
    </source>
</evidence>
<proteinExistence type="predicted"/>
<evidence type="ECO:0000313" key="1">
    <source>
        <dbReference type="EMBL" id="GEP96881.1"/>
    </source>
</evidence>
<dbReference type="RefSeq" id="WP_146863820.1">
    <property type="nucleotide sequence ID" value="NZ_BKAU01000003.1"/>
</dbReference>
<gene>
    <name evidence="1" type="ORF">CCY01nite_31410</name>
</gene>
<accession>A0A512RME6</accession>
<keyword evidence="2" id="KW-1185">Reference proteome</keyword>
<dbReference type="Proteomes" id="UP000321436">
    <property type="component" value="Unassembled WGS sequence"/>
</dbReference>
<sequence>MLTIIQILAATLFNGCYSFSTIPDTAISLKRANEMLDALPKGDPWLRLKDASTLAWGESPVLHALADLYETSHDPAYLSTLAGRAQLVLSHRNDRRSVPDGSGNIRPGWSMAFKYVVAAGELKGSNNQPVIYIRSTPSSNNHVTSVEVIPVSPGKVTIKAHNPFYKRYETFTGVSLDPADERFAEKVINDPMAPYSSGSGSYTSSSNLIRITVLNQNPLPAQTVKLSPIPLAYTGYYGVIYHPMLRFAETVKKDPALKSLLPAADSFILAAEQSYADVLQRLWREGPGQDEGYILTCEKGESFPADNVGQPFNFLGRHVCALLALHRLTGKAAYKTAAEKMCRLFKNRLRYNSSADLYEWNYWYEPMTTTGWKPADSLSANVKYFRPAAITEDVSHGILDIAMVTTAAENKVVFDDTDMKRFANTLLLHVLMPDRSGVRRRVDGKGPEHPPYFNQLHGWLELASGNPAVYEAIRAAYLVKGEESLTFCARLLKWERKLR</sequence>
<protein>
    <submittedName>
        <fullName evidence="1">Uncharacterized protein</fullName>
    </submittedName>
</protein>
<dbReference type="OrthoDB" id="1489627at2"/>
<reference evidence="1 2" key="1">
    <citation type="submission" date="2019-07" db="EMBL/GenBank/DDBJ databases">
        <title>Whole genome shotgun sequence of Chitinophaga cymbidii NBRC 109752.</title>
        <authorList>
            <person name="Hosoyama A."/>
            <person name="Uohara A."/>
            <person name="Ohji S."/>
            <person name="Ichikawa N."/>
        </authorList>
    </citation>
    <scope>NUCLEOTIDE SEQUENCE [LARGE SCALE GENOMIC DNA]</scope>
    <source>
        <strain evidence="1 2">NBRC 109752</strain>
    </source>
</reference>
<dbReference type="EMBL" id="BKAU01000003">
    <property type="protein sequence ID" value="GEP96881.1"/>
    <property type="molecule type" value="Genomic_DNA"/>
</dbReference>
<dbReference type="AlphaFoldDB" id="A0A512RME6"/>
<organism evidence="1 2">
    <name type="scientific">Chitinophaga cymbidii</name>
    <dbReference type="NCBI Taxonomy" id="1096750"/>
    <lineage>
        <taxon>Bacteria</taxon>
        <taxon>Pseudomonadati</taxon>
        <taxon>Bacteroidota</taxon>
        <taxon>Chitinophagia</taxon>
        <taxon>Chitinophagales</taxon>
        <taxon>Chitinophagaceae</taxon>
        <taxon>Chitinophaga</taxon>
    </lineage>
</organism>
<name>A0A512RME6_9BACT</name>